<dbReference type="Pfam" id="PF00313">
    <property type="entry name" value="CSD"/>
    <property type="match status" value="1"/>
</dbReference>
<dbReference type="SMART" id="SM00357">
    <property type="entry name" value="CSP"/>
    <property type="match status" value="1"/>
</dbReference>
<dbReference type="Gene3D" id="2.40.50.140">
    <property type="entry name" value="Nucleic acid-binding proteins"/>
    <property type="match status" value="1"/>
</dbReference>
<dbReference type="PRINTS" id="PR00050">
    <property type="entry name" value="COLDSHOCK"/>
</dbReference>
<dbReference type="SUPFAM" id="SSF50249">
    <property type="entry name" value="Nucleic acid-binding proteins"/>
    <property type="match status" value="1"/>
</dbReference>
<sequence length="284" mass="31348">GTCIVRTKIPEKMVIERKVLGTVKWFNVRNGYGFIMRSDNKMDVFVHQTAIKKNNPYKYHRSIGDGELVEFDVVLGDKGLEAANVTGPGGIPVQGSVYAADRVKGSLVPKRSPPQRSYHICDRVSKNKGATDAPEDGTLPYSSQSYLLPRYYGCESQNSNCPVRTEILHDEGQGECAEQSKLAKQSLYQGFQQLLGLQQHCLRPPKEEGGEKCNGSLQVNETEETAITRYRPNFSYLRRRPRKPQDGKGIKETSGPPTEDTDCASTCAGGSEVCIFPSQIAVGI</sequence>
<dbReference type="PROSITE" id="PS51857">
    <property type="entry name" value="CSD_2"/>
    <property type="match status" value="1"/>
</dbReference>
<reference evidence="3" key="1">
    <citation type="submission" date="2025-08" db="UniProtKB">
        <authorList>
            <consortium name="Ensembl"/>
        </authorList>
    </citation>
    <scope>IDENTIFICATION</scope>
</reference>
<dbReference type="PANTHER" id="PTHR11544">
    <property type="entry name" value="COLD SHOCK DOMAIN CONTAINING PROTEINS"/>
    <property type="match status" value="1"/>
</dbReference>
<dbReference type="InterPro" id="IPR050181">
    <property type="entry name" value="Cold_shock_domain"/>
</dbReference>
<dbReference type="Proteomes" id="UP000694393">
    <property type="component" value="Unplaced"/>
</dbReference>
<accession>A0A8C8VHA4</accession>
<dbReference type="InterPro" id="IPR019844">
    <property type="entry name" value="CSD_CS"/>
</dbReference>
<dbReference type="FunFam" id="2.40.50.140:FF:000274">
    <property type="entry name" value="Mitochondrial RNA binding protein"/>
    <property type="match status" value="1"/>
</dbReference>
<dbReference type="InterPro" id="IPR011129">
    <property type="entry name" value="CSD"/>
</dbReference>
<evidence type="ECO:0000256" key="1">
    <source>
        <dbReference type="SAM" id="MobiDB-lite"/>
    </source>
</evidence>
<proteinExistence type="predicted"/>
<evidence type="ECO:0000313" key="3">
    <source>
        <dbReference type="Ensembl" id="ENSPCEP00000008046.1"/>
    </source>
</evidence>
<evidence type="ECO:0000259" key="2">
    <source>
        <dbReference type="PROSITE" id="PS51857"/>
    </source>
</evidence>
<dbReference type="PROSITE" id="PS00352">
    <property type="entry name" value="CSD_1"/>
    <property type="match status" value="1"/>
</dbReference>
<dbReference type="InterPro" id="IPR002059">
    <property type="entry name" value="CSP_DNA-bd"/>
</dbReference>
<feature type="region of interest" description="Disordered" evidence="1">
    <location>
        <begin position="237"/>
        <end position="262"/>
    </location>
</feature>
<name>A0A8C8VHA4_9SAUR</name>
<keyword evidence="4" id="KW-1185">Reference proteome</keyword>
<reference evidence="3" key="2">
    <citation type="submission" date="2025-09" db="UniProtKB">
        <authorList>
            <consortium name="Ensembl"/>
        </authorList>
    </citation>
    <scope>IDENTIFICATION</scope>
</reference>
<dbReference type="AlphaFoldDB" id="A0A8C8VHA4"/>
<feature type="domain" description="CSD" evidence="2">
    <location>
        <begin position="18"/>
        <end position="87"/>
    </location>
</feature>
<dbReference type="CDD" id="cd04458">
    <property type="entry name" value="CSP_CDS"/>
    <property type="match status" value="1"/>
</dbReference>
<dbReference type="Ensembl" id="ENSPCET00000008329.1">
    <property type="protein sequence ID" value="ENSPCEP00000008046.1"/>
    <property type="gene ID" value="ENSPCEG00000006443.1"/>
</dbReference>
<organism evidence="3 4">
    <name type="scientific">Pelusios castaneus</name>
    <name type="common">West African mud turtle</name>
    <dbReference type="NCBI Taxonomy" id="367368"/>
    <lineage>
        <taxon>Eukaryota</taxon>
        <taxon>Metazoa</taxon>
        <taxon>Chordata</taxon>
        <taxon>Craniata</taxon>
        <taxon>Vertebrata</taxon>
        <taxon>Euteleostomi</taxon>
        <taxon>Archelosauria</taxon>
        <taxon>Testudinata</taxon>
        <taxon>Testudines</taxon>
        <taxon>Pleurodira</taxon>
        <taxon>Pelomedusidae</taxon>
        <taxon>Pelusios</taxon>
    </lineage>
</organism>
<protein>
    <recommendedName>
        <fullName evidence="2">CSD domain-containing protein</fullName>
    </recommendedName>
</protein>
<evidence type="ECO:0000313" key="4">
    <source>
        <dbReference type="Proteomes" id="UP000694393"/>
    </source>
</evidence>
<dbReference type="InterPro" id="IPR012340">
    <property type="entry name" value="NA-bd_OB-fold"/>
</dbReference>
<dbReference type="GO" id="GO:0003676">
    <property type="term" value="F:nucleic acid binding"/>
    <property type="evidence" value="ECO:0007669"/>
    <property type="project" value="InterPro"/>
</dbReference>